<gene>
    <name evidence="1" type="ORF">BAUCODRAFT_267286</name>
</gene>
<proteinExistence type="predicted"/>
<dbReference type="GeneID" id="19110479"/>
<dbReference type="RefSeq" id="XP_007680209.1">
    <property type="nucleotide sequence ID" value="XM_007682019.1"/>
</dbReference>
<evidence type="ECO:0000313" key="2">
    <source>
        <dbReference type="Proteomes" id="UP000011761"/>
    </source>
</evidence>
<dbReference type="EMBL" id="KB445561">
    <property type="protein sequence ID" value="EMC92946.1"/>
    <property type="molecule type" value="Genomic_DNA"/>
</dbReference>
<keyword evidence="2" id="KW-1185">Reference proteome</keyword>
<reference evidence="1 2" key="1">
    <citation type="journal article" date="2012" name="PLoS Pathog.">
        <title>Diverse lifestyles and strategies of plant pathogenesis encoded in the genomes of eighteen Dothideomycetes fungi.</title>
        <authorList>
            <person name="Ohm R.A."/>
            <person name="Feau N."/>
            <person name="Henrissat B."/>
            <person name="Schoch C.L."/>
            <person name="Horwitz B.A."/>
            <person name="Barry K.W."/>
            <person name="Condon B.J."/>
            <person name="Copeland A.C."/>
            <person name="Dhillon B."/>
            <person name="Glaser F."/>
            <person name="Hesse C.N."/>
            <person name="Kosti I."/>
            <person name="LaButti K."/>
            <person name="Lindquist E.A."/>
            <person name="Lucas S."/>
            <person name="Salamov A.A."/>
            <person name="Bradshaw R.E."/>
            <person name="Ciuffetti L."/>
            <person name="Hamelin R.C."/>
            <person name="Kema G.H.J."/>
            <person name="Lawrence C."/>
            <person name="Scott J.A."/>
            <person name="Spatafora J.W."/>
            <person name="Turgeon B.G."/>
            <person name="de Wit P.J.G.M."/>
            <person name="Zhong S."/>
            <person name="Goodwin S.B."/>
            <person name="Grigoriev I.V."/>
        </authorList>
    </citation>
    <scope>NUCLEOTIDE SEQUENCE [LARGE SCALE GENOMIC DNA]</scope>
    <source>
        <strain evidence="1 2">UAMH 10762</strain>
    </source>
</reference>
<dbReference type="HOGENOM" id="CLU_1315190_0_0_1"/>
<name>M2M977_BAUPA</name>
<dbReference type="Proteomes" id="UP000011761">
    <property type="component" value="Unassembled WGS sequence"/>
</dbReference>
<organism evidence="1 2">
    <name type="scientific">Baudoinia panamericana (strain UAMH 10762)</name>
    <name type="common">Angels' share fungus</name>
    <name type="synonym">Baudoinia compniacensis (strain UAMH 10762)</name>
    <dbReference type="NCBI Taxonomy" id="717646"/>
    <lineage>
        <taxon>Eukaryota</taxon>
        <taxon>Fungi</taxon>
        <taxon>Dikarya</taxon>
        <taxon>Ascomycota</taxon>
        <taxon>Pezizomycotina</taxon>
        <taxon>Dothideomycetes</taxon>
        <taxon>Dothideomycetidae</taxon>
        <taxon>Mycosphaerellales</taxon>
        <taxon>Teratosphaeriaceae</taxon>
        <taxon>Baudoinia</taxon>
    </lineage>
</organism>
<sequence>MRRTETVHSIYCVPPAVSERPSVFVATPFRPHRSSYPLSQYSSHEPEVPLAHRGGFSQRCKTSPYSSTSTRLSEAPAFPTVNFPARIQEHSISNTDVNIPVQRLEAMIYECTYSTAALDLDVRSFTTTSNASSGTKINRRVRRRDTVQLHQREPSGPQWSACDRCFRAHSAPHKRRHHALALSTLSSVSFSYCAVANTPKTGVLGSTFD</sequence>
<dbReference type="AlphaFoldDB" id="M2M977"/>
<protein>
    <submittedName>
        <fullName evidence="1">Uncharacterized protein</fullName>
    </submittedName>
</protein>
<dbReference type="KEGG" id="bcom:BAUCODRAFT_267286"/>
<accession>M2M977</accession>
<evidence type="ECO:0000313" key="1">
    <source>
        <dbReference type="EMBL" id="EMC92946.1"/>
    </source>
</evidence>